<dbReference type="SUPFAM" id="SSF53850">
    <property type="entry name" value="Periplasmic binding protein-like II"/>
    <property type="match status" value="1"/>
</dbReference>
<gene>
    <name evidence="1" type="ORF">DPMN_180799</name>
</gene>
<proteinExistence type="predicted"/>
<dbReference type="AlphaFoldDB" id="A0A9D4DDZ7"/>
<reference evidence="1" key="1">
    <citation type="journal article" date="2019" name="bioRxiv">
        <title>The Genome of the Zebra Mussel, Dreissena polymorpha: A Resource for Invasive Species Research.</title>
        <authorList>
            <person name="McCartney M.A."/>
            <person name="Auch B."/>
            <person name="Kono T."/>
            <person name="Mallez S."/>
            <person name="Zhang Y."/>
            <person name="Obille A."/>
            <person name="Becker A."/>
            <person name="Abrahante J.E."/>
            <person name="Garbe J."/>
            <person name="Badalamenti J.P."/>
            <person name="Herman A."/>
            <person name="Mangelson H."/>
            <person name="Liachko I."/>
            <person name="Sullivan S."/>
            <person name="Sone E.D."/>
            <person name="Koren S."/>
            <person name="Silverstein K.A.T."/>
            <person name="Beckman K.B."/>
            <person name="Gohl D.M."/>
        </authorList>
    </citation>
    <scope>NUCLEOTIDE SEQUENCE</scope>
    <source>
        <strain evidence="1">Duluth1</strain>
        <tissue evidence="1">Whole animal</tissue>
    </source>
</reference>
<name>A0A9D4DDZ7_DREPO</name>
<dbReference type="Gene3D" id="3.40.190.10">
    <property type="entry name" value="Periplasmic binding protein-like II"/>
    <property type="match status" value="2"/>
</dbReference>
<sequence>MNAYMEANADSILVGNNTDGFERVVKSNYALLAESTSIDYQIQRNCNLMQIGSDLDTKGYGIAAPKGN</sequence>
<reference evidence="1" key="2">
    <citation type="submission" date="2020-11" db="EMBL/GenBank/DDBJ databases">
        <authorList>
            <person name="McCartney M.A."/>
            <person name="Auch B."/>
            <person name="Kono T."/>
            <person name="Mallez S."/>
            <person name="Becker A."/>
            <person name="Gohl D.M."/>
            <person name="Silverstein K.A.T."/>
            <person name="Koren S."/>
            <person name="Bechman K.B."/>
            <person name="Herman A."/>
            <person name="Abrahante J.E."/>
            <person name="Garbe J."/>
        </authorList>
    </citation>
    <scope>NUCLEOTIDE SEQUENCE</scope>
    <source>
        <strain evidence="1">Duluth1</strain>
        <tissue evidence="1">Whole animal</tissue>
    </source>
</reference>
<evidence type="ECO:0000313" key="2">
    <source>
        <dbReference type="Proteomes" id="UP000828390"/>
    </source>
</evidence>
<dbReference type="EMBL" id="JAIWYP010000010">
    <property type="protein sequence ID" value="KAH3746392.1"/>
    <property type="molecule type" value="Genomic_DNA"/>
</dbReference>
<comment type="caution">
    <text evidence="1">The sequence shown here is derived from an EMBL/GenBank/DDBJ whole genome shotgun (WGS) entry which is preliminary data.</text>
</comment>
<organism evidence="1 2">
    <name type="scientific">Dreissena polymorpha</name>
    <name type="common">Zebra mussel</name>
    <name type="synonym">Mytilus polymorpha</name>
    <dbReference type="NCBI Taxonomy" id="45954"/>
    <lineage>
        <taxon>Eukaryota</taxon>
        <taxon>Metazoa</taxon>
        <taxon>Spiralia</taxon>
        <taxon>Lophotrochozoa</taxon>
        <taxon>Mollusca</taxon>
        <taxon>Bivalvia</taxon>
        <taxon>Autobranchia</taxon>
        <taxon>Heteroconchia</taxon>
        <taxon>Euheterodonta</taxon>
        <taxon>Imparidentia</taxon>
        <taxon>Neoheterodontei</taxon>
        <taxon>Myida</taxon>
        <taxon>Dreissenoidea</taxon>
        <taxon>Dreissenidae</taxon>
        <taxon>Dreissena</taxon>
    </lineage>
</organism>
<accession>A0A9D4DDZ7</accession>
<evidence type="ECO:0000313" key="1">
    <source>
        <dbReference type="EMBL" id="KAH3746392.1"/>
    </source>
</evidence>
<dbReference type="Proteomes" id="UP000828390">
    <property type="component" value="Unassembled WGS sequence"/>
</dbReference>
<protein>
    <submittedName>
        <fullName evidence="1">Uncharacterized protein</fullName>
    </submittedName>
</protein>
<keyword evidence="2" id="KW-1185">Reference proteome</keyword>